<accession>A0AAD2GC02</accession>
<evidence type="ECO:0000256" key="2">
    <source>
        <dbReference type="ARBA" id="ARBA00022640"/>
    </source>
</evidence>
<evidence type="ECO:0000313" key="7">
    <source>
        <dbReference type="Proteomes" id="UP001295423"/>
    </source>
</evidence>
<reference evidence="6" key="1">
    <citation type="submission" date="2023-08" db="EMBL/GenBank/DDBJ databases">
        <authorList>
            <person name="Audoor S."/>
            <person name="Bilcke G."/>
        </authorList>
    </citation>
    <scope>NUCLEOTIDE SEQUENCE</scope>
</reference>
<evidence type="ECO:0000313" key="6">
    <source>
        <dbReference type="EMBL" id="CAJ1966695.1"/>
    </source>
</evidence>
<gene>
    <name evidence="6" type="ORF">CYCCA115_LOCUS22278</name>
</gene>
<evidence type="ECO:0000256" key="4">
    <source>
        <dbReference type="SAM" id="SignalP"/>
    </source>
</evidence>
<evidence type="ECO:0000256" key="3">
    <source>
        <dbReference type="SAM" id="MobiDB-lite"/>
    </source>
</evidence>
<dbReference type="GO" id="GO:0009536">
    <property type="term" value="C:plastid"/>
    <property type="evidence" value="ECO:0007669"/>
    <property type="project" value="UniProtKB-SubCell"/>
</dbReference>
<dbReference type="InterPro" id="IPR006843">
    <property type="entry name" value="PAP/fibrillin_dom"/>
</dbReference>
<keyword evidence="7" id="KW-1185">Reference proteome</keyword>
<dbReference type="InterPro" id="IPR039633">
    <property type="entry name" value="PAP"/>
</dbReference>
<keyword evidence="4" id="KW-0732">Signal</keyword>
<dbReference type="Proteomes" id="UP001295423">
    <property type="component" value="Unassembled WGS sequence"/>
</dbReference>
<sequence length="305" mass="33379">MQLRSGLFINLLLIVTLFVCSGVSGFVGSSTNTRAQHNHNHNHDTFTSLSSTGTAGDNNQLSDQRLAAKDALLSAISSTPSNAPTSRAKTDAIMQLARDLESQCPTPEEQVLDTLQGSWELLWTAQDRSQKDPSQLGPFREFINPLENQSYSNNPNGSGRANPFLPQGVQEKLEDLGIVAAQDESSSDPVRSSQNIDLKRQKVRNVVSFAVPFLKGRSSSSKSPKASLTVTVDFKPNLQDQRKIDVKFQECRVVLPNTPVDLIIPLGIIGPTGWLRTGYIDDSIRITRGHKGSVFVLARPRSQTN</sequence>
<protein>
    <recommendedName>
        <fullName evidence="5">Plastid lipid-associated protein/fibrillin conserved domain-containing protein</fullName>
    </recommendedName>
</protein>
<evidence type="ECO:0000256" key="1">
    <source>
        <dbReference type="ARBA" id="ARBA00004474"/>
    </source>
</evidence>
<feature type="chain" id="PRO_5041992666" description="Plastid lipid-associated protein/fibrillin conserved domain-containing protein" evidence="4">
    <location>
        <begin position="26"/>
        <end position="305"/>
    </location>
</feature>
<feature type="domain" description="Plastid lipid-associated protein/fibrillin conserved" evidence="5">
    <location>
        <begin position="68"/>
        <end position="128"/>
    </location>
</feature>
<organism evidence="6 7">
    <name type="scientific">Cylindrotheca closterium</name>
    <dbReference type="NCBI Taxonomy" id="2856"/>
    <lineage>
        <taxon>Eukaryota</taxon>
        <taxon>Sar</taxon>
        <taxon>Stramenopiles</taxon>
        <taxon>Ochrophyta</taxon>
        <taxon>Bacillariophyta</taxon>
        <taxon>Bacillariophyceae</taxon>
        <taxon>Bacillariophycidae</taxon>
        <taxon>Bacillariales</taxon>
        <taxon>Bacillariaceae</taxon>
        <taxon>Cylindrotheca</taxon>
    </lineage>
</organism>
<keyword evidence="2" id="KW-0934">Plastid</keyword>
<dbReference type="Pfam" id="PF04755">
    <property type="entry name" value="PAP_fibrillin"/>
    <property type="match status" value="2"/>
</dbReference>
<comment type="caution">
    <text evidence="6">The sequence shown here is derived from an EMBL/GenBank/DDBJ whole genome shotgun (WGS) entry which is preliminary data.</text>
</comment>
<proteinExistence type="predicted"/>
<comment type="subcellular location">
    <subcellularLocation>
        <location evidence="1">Plastid</location>
    </subcellularLocation>
</comment>
<dbReference type="EMBL" id="CAKOGP040002313">
    <property type="protein sequence ID" value="CAJ1966695.1"/>
    <property type="molecule type" value="Genomic_DNA"/>
</dbReference>
<feature type="domain" description="Plastid lipid-associated protein/fibrillin conserved" evidence="5">
    <location>
        <begin position="193"/>
        <end position="298"/>
    </location>
</feature>
<feature type="compositionally biased region" description="Polar residues" evidence="3">
    <location>
        <begin position="45"/>
        <end position="57"/>
    </location>
</feature>
<evidence type="ECO:0000259" key="5">
    <source>
        <dbReference type="Pfam" id="PF04755"/>
    </source>
</evidence>
<dbReference type="AlphaFoldDB" id="A0AAD2GC02"/>
<dbReference type="PANTHER" id="PTHR31906">
    <property type="entry name" value="PLASTID-LIPID-ASSOCIATED PROTEIN 4, CHLOROPLASTIC-RELATED"/>
    <property type="match status" value="1"/>
</dbReference>
<feature type="region of interest" description="Disordered" evidence="3">
    <location>
        <begin position="35"/>
        <end position="57"/>
    </location>
</feature>
<name>A0AAD2GC02_9STRA</name>
<feature type="signal peptide" evidence="4">
    <location>
        <begin position="1"/>
        <end position="25"/>
    </location>
</feature>